<dbReference type="EMBL" id="UINC01110551">
    <property type="protein sequence ID" value="SVC78129.1"/>
    <property type="molecule type" value="Genomic_DNA"/>
</dbReference>
<dbReference type="AlphaFoldDB" id="A0A382PXQ1"/>
<evidence type="ECO:0008006" key="2">
    <source>
        <dbReference type="Google" id="ProtNLM"/>
    </source>
</evidence>
<evidence type="ECO:0000313" key="1">
    <source>
        <dbReference type="EMBL" id="SVC78129.1"/>
    </source>
</evidence>
<reference evidence="1" key="1">
    <citation type="submission" date="2018-05" db="EMBL/GenBank/DDBJ databases">
        <authorList>
            <person name="Lanie J.A."/>
            <person name="Ng W.-L."/>
            <person name="Kazmierczak K.M."/>
            <person name="Andrzejewski T.M."/>
            <person name="Davidsen T.M."/>
            <person name="Wayne K.J."/>
            <person name="Tettelin H."/>
            <person name="Glass J.I."/>
            <person name="Rusch D."/>
            <person name="Podicherti R."/>
            <person name="Tsui H.-C.T."/>
            <person name="Winkler M.E."/>
        </authorList>
    </citation>
    <scope>NUCLEOTIDE SEQUENCE</scope>
</reference>
<name>A0A382PXQ1_9ZZZZ</name>
<feature type="non-terminal residue" evidence="1">
    <location>
        <position position="26"/>
    </location>
</feature>
<gene>
    <name evidence="1" type="ORF">METZ01_LOCUS330983</name>
</gene>
<organism evidence="1">
    <name type="scientific">marine metagenome</name>
    <dbReference type="NCBI Taxonomy" id="408172"/>
    <lineage>
        <taxon>unclassified sequences</taxon>
        <taxon>metagenomes</taxon>
        <taxon>ecological metagenomes</taxon>
    </lineage>
</organism>
<protein>
    <recommendedName>
        <fullName evidence="2">Glucose-1-phosphate thymidylyltransferase</fullName>
    </recommendedName>
</protein>
<sequence length="26" mass="2899">MIYYPLATLMTGGIKEILIISDSKNL</sequence>
<proteinExistence type="predicted"/>
<accession>A0A382PXQ1</accession>